<proteinExistence type="predicted"/>
<name>A0A0G0E951_9BACT</name>
<evidence type="ECO:0000313" key="3">
    <source>
        <dbReference type="Proteomes" id="UP000034344"/>
    </source>
</evidence>
<sequence>MNKTKKGKRKAKSLLKKKMHGRVKKLIRRRKQNK</sequence>
<evidence type="ECO:0000256" key="1">
    <source>
        <dbReference type="SAM" id="MobiDB-lite"/>
    </source>
</evidence>
<gene>
    <name evidence="2" type="ORF">US11_C0001G0011</name>
</gene>
<evidence type="ECO:0000313" key="2">
    <source>
        <dbReference type="EMBL" id="KKQ02052.1"/>
    </source>
</evidence>
<comment type="caution">
    <text evidence="2">The sequence shown here is derived from an EMBL/GenBank/DDBJ whole genome shotgun (WGS) entry which is preliminary data.</text>
</comment>
<dbReference type="Proteomes" id="UP000034344">
    <property type="component" value="Unassembled WGS sequence"/>
</dbReference>
<dbReference type="EMBL" id="LBRS01000001">
    <property type="protein sequence ID" value="KKQ02052.1"/>
    <property type="molecule type" value="Genomic_DNA"/>
</dbReference>
<protein>
    <submittedName>
        <fullName evidence="2">Uncharacterized protein</fullName>
    </submittedName>
</protein>
<dbReference type="AlphaFoldDB" id="A0A0G0E951"/>
<organism evidence="2 3">
    <name type="scientific">Candidatus Roizmanbacteria bacterium GW2011_GWA2_36_23</name>
    <dbReference type="NCBI Taxonomy" id="1618480"/>
    <lineage>
        <taxon>Bacteria</taxon>
        <taxon>Candidatus Roizmaniibacteriota</taxon>
    </lineage>
</organism>
<accession>A0A0G0E951</accession>
<feature type="region of interest" description="Disordered" evidence="1">
    <location>
        <begin position="1"/>
        <end position="34"/>
    </location>
</feature>
<reference evidence="2 3" key="1">
    <citation type="journal article" date="2015" name="Nature">
        <title>rRNA introns, odd ribosomes, and small enigmatic genomes across a large radiation of phyla.</title>
        <authorList>
            <person name="Brown C.T."/>
            <person name="Hug L.A."/>
            <person name="Thomas B.C."/>
            <person name="Sharon I."/>
            <person name="Castelle C.J."/>
            <person name="Singh A."/>
            <person name="Wilkins M.J."/>
            <person name="Williams K.H."/>
            <person name="Banfield J.F."/>
        </authorList>
    </citation>
    <scope>NUCLEOTIDE SEQUENCE [LARGE SCALE GENOMIC DNA]</scope>
</reference>